<dbReference type="AlphaFoldDB" id="A0A1Y5TPG1"/>
<evidence type="ECO:0000313" key="13">
    <source>
        <dbReference type="Proteomes" id="UP000193200"/>
    </source>
</evidence>
<comment type="similarity">
    <text evidence="1 8">Belongs to the mannose-6-phosphate isomerase type 2 family.</text>
</comment>
<dbReference type="GO" id="GO:0005525">
    <property type="term" value="F:GTP binding"/>
    <property type="evidence" value="ECO:0007669"/>
    <property type="project" value="UniProtKB-KW"/>
</dbReference>
<name>A0A1Y5TPG1_9PROT</name>
<dbReference type="InterPro" id="IPR014710">
    <property type="entry name" value="RmlC-like_jellyroll"/>
</dbReference>
<keyword evidence="3 12" id="KW-0808">Transferase</keyword>
<dbReference type="RefSeq" id="WP_085884515.1">
    <property type="nucleotide sequence ID" value="NZ_FWFR01000003.1"/>
</dbReference>
<dbReference type="PANTHER" id="PTHR46390">
    <property type="entry name" value="MANNOSE-1-PHOSPHATE GUANYLYLTRANSFERASE"/>
    <property type="match status" value="1"/>
</dbReference>
<dbReference type="InParanoid" id="A0A1Y5TPG1"/>
<evidence type="ECO:0000259" key="9">
    <source>
        <dbReference type="Pfam" id="PF00483"/>
    </source>
</evidence>
<dbReference type="FunCoup" id="A0A1Y5TPG1">
    <property type="interactions" value="165"/>
</dbReference>
<dbReference type="CDD" id="cd02213">
    <property type="entry name" value="cupin_PMI_typeII_C"/>
    <property type="match status" value="1"/>
</dbReference>
<dbReference type="Proteomes" id="UP000193200">
    <property type="component" value="Unassembled WGS sequence"/>
</dbReference>
<dbReference type="InterPro" id="IPR029044">
    <property type="entry name" value="Nucleotide-diphossugar_trans"/>
</dbReference>
<keyword evidence="6" id="KW-0342">GTP-binding</keyword>
<dbReference type="EMBL" id="FWFR01000003">
    <property type="protein sequence ID" value="SLN68921.1"/>
    <property type="molecule type" value="Genomic_DNA"/>
</dbReference>
<dbReference type="InterPro" id="IPR006375">
    <property type="entry name" value="Man1P_GuaTrfase/Man6P_Isoase"/>
</dbReference>
<evidence type="ECO:0000256" key="5">
    <source>
        <dbReference type="ARBA" id="ARBA00022741"/>
    </source>
</evidence>
<dbReference type="GO" id="GO:0000271">
    <property type="term" value="P:polysaccharide biosynthetic process"/>
    <property type="evidence" value="ECO:0007669"/>
    <property type="project" value="InterPro"/>
</dbReference>
<gene>
    <name evidence="12" type="primary">manC1</name>
    <name evidence="12" type="ORF">OCH7691_03142</name>
</gene>
<evidence type="ECO:0000256" key="1">
    <source>
        <dbReference type="ARBA" id="ARBA00006115"/>
    </source>
</evidence>
<dbReference type="Pfam" id="PF00483">
    <property type="entry name" value="NTP_transferase"/>
    <property type="match status" value="1"/>
</dbReference>
<feature type="domain" description="Nucleotidyl transferase" evidence="9">
    <location>
        <begin position="12"/>
        <end position="291"/>
    </location>
</feature>
<feature type="domain" description="MannoseP isomerase/GMP-like beta-helix" evidence="11">
    <location>
        <begin position="301"/>
        <end position="354"/>
    </location>
</feature>
<reference evidence="12 13" key="1">
    <citation type="submission" date="2017-03" db="EMBL/GenBank/DDBJ databases">
        <authorList>
            <person name="Afonso C.L."/>
            <person name="Miller P.J."/>
            <person name="Scott M.A."/>
            <person name="Spackman E."/>
            <person name="Goraichik I."/>
            <person name="Dimitrov K.M."/>
            <person name="Suarez D.L."/>
            <person name="Swayne D.E."/>
        </authorList>
    </citation>
    <scope>NUCLEOTIDE SEQUENCE [LARGE SCALE GENOMIC DNA]</scope>
    <source>
        <strain evidence="12 13">CECT 7691</strain>
    </source>
</reference>
<dbReference type="NCBIfam" id="TIGR01479">
    <property type="entry name" value="GMP_PMI"/>
    <property type="match status" value="1"/>
</dbReference>
<dbReference type="SUPFAM" id="SSF53448">
    <property type="entry name" value="Nucleotide-diphospho-sugar transferases"/>
    <property type="match status" value="1"/>
</dbReference>
<evidence type="ECO:0000256" key="4">
    <source>
        <dbReference type="ARBA" id="ARBA00022695"/>
    </source>
</evidence>
<organism evidence="12 13">
    <name type="scientific">Oceanibacterium hippocampi</name>
    <dbReference type="NCBI Taxonomy" id="745714"/>
    <lineage>
        <taxon>Bacteria</taxon>
        <taxon>Pseudomonadati</taxon>
        <taxon>Pseudomonadota</taxon>
        <taxon>Alphaproteobacteria</taxon>
        <taxon>Sneathiellales</taxon>
        <taxon>Sneathiellaceae</taxon>
        <taxon>Oceanibacterium</taxon>
    </lineage>
</organism>
<dbReference type="EC" id="2.7.7.13" evidence="2"/>
<dbReference type="FunFam" id="2.60.120.10:FF:000032">
    <property type="entry name" value="Mannose-1-phosphate guanylyltransferase/mannose-6-phosphate isomerase"/>
    <property type="match status" value="1"/>
</dbReference>
<dbReference type="InterPro" id="IPR049577">
    <property type="entry name" value="GMPP_N"/>
</dbReference>
<dbReference type="FunFam" id="3.90.550.10:FF:000046">
    <property type="entry name" value="Mannose-1-phosphate guanylyltransferase (GDP)"/>
    <property type="match status" value="1"/>
</dbReference>
<dbReference type="Gene3D" id="3.90.550.10">
    <property type="entry name" value="Spore Coat Polysaccharide Biosynthesis Protein SpsA, Chain A"/>
    <property type="match status" value="1"/>
</dbReference>
<keyword evidence="4 12" id="KW-0548">Nucleotidyltransferase</keyword>
<evidence type="ECO:0000256" key="8">
    <source>
        <dbReference type="RuleBase" id="RU004190"/>
    </source>
</evidence>
<dbReference type="CDD" id="cd02509">
    <property type="entry name" value="GDP-M1P_Guanylyltransferase"/>
    <property type="match status" value="1"/>
</dbReference>
<sequence>MPIDRRHIHPALLSGGSGTRLWPMSRSLFPKQLLNLTSDRSMLQETALRMPGGAGYAPPLVICNQEHRFTIAEQMRALGTEPAAIVLEPVGRNTAPAATVAALMTQARDPDGIVVLLPADGAIRDVEAFRAAVDIAAEVAADDLLVTFGVRPHEAHTGYGYICRGDALEGRDGAFRVARFVEKPDRATAEGYLADGRYLWNSGIFAYRAGTFLAEIERLQPDMLAACREAVAAAEKDLDFTRLEPEAFKRSPSDSIDYAVMEHTARAAVVPVDFGWSDVGSWDALWALGDKDDAGNHLEGDVIIQDVRNSYIRSEKSMVAAIGLDNIVIVETPDALLVADRRQSQAVKEIVDRLKASGREEHASHVRHYRPWGFYETIDAGDRFQVKHLMVKPGGRLSLQMHHHRAEHWIVVKGTARVTRGEEEMLLSENQSTYISIGMTHRLENPGRLPLELIEVQSGSYLGEDDIVRLEDVYNRTPDETR</sequence>
<dbReference type="InterPro" id="IPR051161">
    <property type="entry name" value="Mannose-6P_isomerase_type2"/>
</dbReference>
<dbReference type="SUPFAM" id="SSF51182">
    <property type="entry name" value="RmlC-like cupins"/>
    <property type="match status" value="1"/>
</dbReference>
<evidence type="ECO:0000256" key="6">
    <source>
        <dbReference type="ARBA" id="ARBA00023134"/>
    </source>
</evidence>
<comment type="catalytic activity">
    <reaction evidence="7">
        <text>alpha-D-mannose 1-phosphate + GTP + H(+) = GDP-alpha-D-mannose + diphosphate</text>
        <dbReference type="Rhea" id="RHEA:15229"/>
        <dbReference type="ChEBI" id="CHEBI:15378"/>
        <dbReference type="ChEBI" id="CHEBI:33019"/>
        <dbReference type="ChEBI" id="CHEBI:37565"/>
        <dbReference type="ChEBI" id="CHEBI:57527"/>
        <dbReference type="ChEBI" id="CHEBI:58409"/>
        <dbReference type="EC" id="2.7.7.13"/>
    </reaction>
</comment>
<dbReference type="GO" id="GO:0009298">
    <property type="term" value="P:GDP-mannose biosynthetic process"/>
    <property type="evidence" value="ECO:0007669"/>
    <property type="project" value="TreeGrafter"/>
</dbReference>
<dbReference type="PANTHER" id="PTHR46390:SF1">
    <property type="entry name" value="MANNOSE-1-PHOSPHATE GUANYLYLTRANSFERASE"/>
    <property type="match status" value="1"/>
</dbReference>
<evidence type="ECO:0000256" key="3">
    <source>
        <dbReference type="ARBA" id="ARBA00022679"/>
    </source>
</evidence>
<accession>A0A1Y5TPG1</accession>
<proteinExistence type="inferred from homology"/>
<dbReference type="GO" id="GO:0004475">
    <property type="term" value="F:mannose-1-phosphate guanylyltransferase (GTP) activity"/>
    <property type="evidence" value="ECO:0007669"/>
    <property type="project" value="UniProtKB-EC"/>
</dbReference>
<dbReference type="Pfam" id="PF22640">
    <property type="entry name" value="ManC_GMP_beta-helix"/>
    <property type="match status" value="1"/>
</dbReference>
<evidence type="ECO:0000259" key="10">
    <source>
        <dbReference type="Pfam" id="PF01050"/>
    </source>
</evidence>
<keyword evidence="5" id="KW-0547">Nucleotide-binding</keyword>
<evidence type="ECO:0000313" key="12">
    <source>
        <dbReference type="EMBL" id="SLN68921.1"/>
    </source>
</evidence>
<keyword evidence="13" id="KW-1185">Reference proteome</keyword>
<protein>
    <recommendedName>
        <fullName evidence="2">mannose-1-phosphate guanylyltransferase</fullName>
        <ecNumber evidence="2">2.7.7.13</ecNumber>
    </recommendedName>
</protein>
<dbReference type="OrthoDB" id="9806359at2"/>
<dbReference type="InterPro" id="IPR011051">
    <property type="entry name" value="RmlC_Cupin_sf"/>
</dbReference>
<dbReference type="InterPro" id="IPR001538">
    <property type="entry name" value="Man6P_isomerase-2_C"/>
</dbReference>
<dbReference type="Gene3D" id="2.60.120.10">
    <property type="entry name" value="Jelly Rolls"/>
    <property type="match status" value="1"/>
</dbReference>
<dbReference type="InterPro" id="IPR005835">
    <property type="entry name" value="NTP_transferase_dom"/>
</dbReference>
<dbReference type="InterPro" id="IPR054566">
    <property type="entry name" value="ManC/GMP-like_b-helix"/>
</dbReference>
<evidence type="ECO:0000256" key="7">
    <source>
        <dbReference type="ARBA" id="ARBA00047343"/>
    </source>
</evidence>
<evidence type="ECO:0000256" key="2">
    <source>
        <dbReference type="ARBA" id="ARBA00012387"/>
    </source>
</evidence>
<dbReference type="Pfam" id="PF01050">
    <property type="entry name" value="MannoseP_isomer"/>
    <property type="match status" value="1"/>
</dbReference>
<evidence type="ECO:0000259" key="11">
    <source>
        <dbReference type="Pfam" id="PF22640"/>
    </source>
</evidence>
<feature type="domain" description="Mannose-6-phosphate isomerase type II C-terminal" evidence="10">
    <location>
        <begin position="358"/>
        <end position="472"/>
    </location>
</feature>